<dbReference type="AlphaFoldDB" id="A0A2S3VGP2"/>
<accession>A0A2S3VGP2</accession>
<name>A0A2S3VGP2_9PSED</name>
<evidence type="ECO:0000313" key="2">
    <source>
        <dbReference type="EMBL" id="POF39134.1"/>
    </source>
</evidence>
<evidence type="ECO:0000313" key="3">
    <source>
        <dbReference type="Proteomes" id="UP000237440"/>
    </source>
</evidence>
<comment type="caution">
    <text evidence="2">The sequence shown here is derived from an EMBL/GenBank/DDBJ whole genome shotgun (WGS) entry which is preliminary data.</text>
</comment>
<dbReference type="OrthoDB" id="6966321at2"/>
<proteinExistence type="predicted"/>
<keyword evidence="3" id="KW-1185">Reference proteome</keyword>
<reference evidence="3" key="1">
    <citation type="submission" date="2017-02" db="EMBL/GenBank/DDBJ databases">
        <authorList>
            <person name="Furmanczyk E.M."/>
        </authorList>
    </citation>
    <scope>NUCLEOTIDE SEQUENCE [LARGE SCALE GENOMIC DNA]</scope>
    <source>
        <strain evidence="3">AP3_22</strain>
    </source>
</reference>
<gene>
    <name evidence="2" type="ORF">B0D71_26885</name>
</gene>
<evidence type="ECO:0000256" key="1">
    <source>
        <dbReference type="SAM" id="MobiDB-lite"/>
    </source>
</evidence>
<feature type="region of interest" description="Disordered" evidence="1">
    <location>
        <begin position="23"/>
        <end position="55"/>
    </location>
</feature>
<dbReference type="Proteomes" id="UP000237440">
    <property type="component" value="Unassembled WGS sequence"/>
</dbReference>
<protein>
    <submittedName>
        <fullName evidence="2">Uncharacterized protein</fullName>
    </submittedName>
</protein>
<dbReference type="EMBL" id="MUJK01000014">
    <property type="protein sequence ID" value="POF39134.1"/>
    <property type="molecule type" value="Genomic_DNA"/>
</dbReference>
<organism evidence="2 3">
    <name type="scientific">Pseudomonas laurylsulfativorans</name>
    <dbReference type="NCBI Taxonomy" id="1943631"/>
    <lineage>
        <taxon>Bacteria</taxon>
        <taxon>Pseudomonadati</taxon>
        <taxon>Pseudomonadota</taxon>
        <taxon>Gammaproteobacteria</taxon>
        <taxon>Pseudomonadales</taxon>
        <taxon>Pseudomonadaceae</taxon>
        <taxon>Pseudomonas</taxon>
    </lineage>
</organism>
<sequence length="97" mass="10241">MSVQSLQALRRFCTEDKTMADPLDKATSKAPATLGEGCLSRYDPDDMGPETGTEFPGAAQLWEELNVGAGLPAKESQACSDFQGPIAGTPAPTDRHS</sequence>
<feature type="region of interest" description="Disordered" evidence="1">
    <location>
        <begin position="77"/>
        <end position="97"/>
    </location>
</feature>